<evidence type="ECO:0000256" key="10">
    <source>
        <dbReference type="SAM" id="Phobius"/>
    </source>
</evidence>
<keyword evidence="6" id="KW-0560">Oxidoreductase</keyword>
<dbReference type="Proteomes" id="UP000664480">
    <property type="component" value="Unassembled WGS sequence"/>
</dbReference>
<evidence type="ECO:0000313" key="13">
    <source>
        <dbReference type="Proteomes" id="UP000664480"/>
    </source>
</evidence>
<reference evidence="12 13" key="1">
    <citation type="submission" date="2021-03" db="EMBL/GenBank/DDBJ databases">
        <title>novel species isolated from a fishpond in China.</title>
        <authorList>
            <person name="Lu H."/>
            <person name="Cai Z."/>
        </authorList>
    </citation>
    <scope>NUCLEOTIDE SEQUENCE [LARGE SCALE GENOMIC DNA]</scope>
    <source>
        <strain evidence="12 13">YJ13C</strain>
    </source>
</reference>
<feature type="transmembrane region" description="Helical" evidence="10">
    <location>
        <begin position="222"/>
        <end position="239"/>
    </location>
</feature>
<keyword evidence="8" id="KW-1015">Disulfide bond</keyword>
<evidence type="ECO:0000256" key="7">
    <source>
        <dbReference type="ARBA" id="ARBA00023136"/>
    </source>
</evidence>
<feature type="transmembrane region" description="Helical" evidence="10">
    <location>
        <begin position="274"/>
        <end position="292"/>
    </location>
</feature>
<proteinExistence type="inferred from homology"/>
<evidence type="ECO:0000256" key="6">
    <source>
        <dbReference type="ARBA" id="ARBA00023002"/>
    </source>
</evidence>
<evidence type="ECO:0000256" key="3">
    <source>
        <dbReference type="ARBA" id="ARBA00022692"/>
    </source>
</evidence>
<dbReference type="Pfam" id="PF07884">
    <property type="entry name" value="VKOR"/>
    <property type="match status" value="1"/>
</dbReference>
<feature type="transmembrane region" description="Helical" evidence="10">
    <location>
        <begin position="141"/>
        <end position="160"/>
    </location>
</feature>
<evidence type="ECO:0000256" key="4">
    <source>
        <dbReference type="ARBA" id="ARBA00022719"/>
    </source>
</evidence>
<keyword evidence="13" id="KW-1185">Reference proteome</keyword>
<evidence type="ECO:0000256" key="2">
    <source>
        <dbReference type="ARBA" id="ARBA00006214"/>
    </source>
</evidence>
<accession>A0ABS3CL16</accession>
<comment type="similarity">
    <text evidence="2">Belongs to the VKOR family.</text>
</comment>
<feature type="transmembrane region" description="Helical" evidence="10">
    <location>
        <begin position="166"/>
        <end position="184"/>
    </location>
</feature>
<protein>
    <submittedName>
        <fullName evidence="12">Vitamin K epoxide reductase family protein</fullName>
    </submittedName>
</protein>
<keyword evidence="7 10" id="KW-0472">Membrane</keyword>
<comment type="caution">
    <text evidence="12">The sequence shown here is derived from an EMBL/GenBank/DDBJ whole genome shotgun (WGS) entry which is preliminary data.</text>
</comment>
<dbReference type="Gene3D" id="3.40.30.10">
    <property type="entry name" value="Glutaredoxin"/>
    <property type="match status" value="1"/>
</dbReference>
<keyword evidence="4" id="KW-0874">Quinone</keyword>
<evidence type="ECO:0000259" key="11">
    <source>
        <dbReference type="Pfam" id="PF07884"/>
    </source>
</evidence>
<keyword evidence="9" id="KW-0676">Redox-active center</keyword>
<name>A0ABS3CL16_9BACT</name>
<feature type="domain" description="Vitamin K epoxide reductase" evidence="11">
    <location>
        <begin position="172"/>
        <end position="287"/>
    </location>
</feature>
<feature type="transmembrane region" description="Helical" evidence="10">
    <location>
        <begin position="307"/>
        <end position="327"/>
    </location>
</feature>
<dbReference type="InterPro" id="IPR036249">
    <property type="entry name" value="Thioredoxin-like_sf"/>
</dbReference>
<organism evidence="12 13">
    <name type="scientific">Algoriphagus pacificus</name>
    <dbReference type="NCBI Taxonomy" id="2811234"/>
    <lineage>
        <taxon>Bacteria</taxon>
        <taxon>Pseudomonadati</taxon>
        <taxon>Bacteroidota</taxon>
        <taxon>Cytophagia</taxon>
        <taxon>Cytophagales</taxon>
        <taxon>Cyclobacteriaceae</taxon>
        <taxon>Algoriphagus</taxon>
    </lineage>
</organism>
<evidence type="ECO:0000256" key="5">
    <source>
        <dbReference type="ARBA" id="ARBA00022989"/>
    </source>
</evidence>
<dbReference type="Gene3D" id="1.20.1440.130">
    <property type="entry name" value="VKOR domain"/>
    <property type="match status" value="1"/>
</dbReference>
<evidence type="ECO:0000313" key="12">
    <source>
        <dbReference type="EMBL" id="MBN7817798.1"/>
    </source>
</evidence>
<keyword evidence="3 10" id="KW-0812">Transmembrane</keyword>
<dbReference type="SUPFAM" id="SSF52833">
    <property type="entry name" value="Thioredoxin-like"/>
    <property type="match status" value="1"/>
</dbReference>
<dbReference type="RefSeq" id="WP_206588465.1">
    <property type="nucleotide sequence ID" value="NZ_JAFKCU010000007.1"/>
</dbReference>
<comment type="subcellular location">
    <subcellularLocation>
        <location evidence="1">Membrane</location>
        <topology evidence="1">Multi-pass membrane protein</topology>
    </subcellularLocation>
</comment>
<dbReference type="InterPro" id="IPR038354">
    <property type="entry name" value="VKOR_sf"/>
</dbReference>
<dbReference type="EMBL" id="JAFKCU010000007">
    <property type="protein sequence ID" value="MBN7817798.1"/>
    <property type="molecule type" value="Genomic_DNA"/>
</dbReference>
<gene>
    <name evidence="12" type="ORF">J0A69_20310</name>
</gene>
<sequence length="534" mass="62695">MDARSTFIHSKIINDFGMRISQNTFFDVYYSTQSVYGINRYFKLFKILGIETVFCKVDNALELEGQFFMFGFNNDFEKICKVSVKNGYFFIYEESGNFSRISVNEFDQLNKEISFVFVFLNEENLSFSEKSLARIYSLNKIAIIVPFILGSVFCAFNLFLNTWQSFILFVPLLSGFLISAILFFDSEKAEVTNKLDHCKTSEEFDCAAVISSDYSKILNFKLTHLAVSYFLTLIFSFLIHFNYNIILYLLSLAIPVVIYSVIVQKFILNIFCKFCLWISLVILINFSIFLILNDFSFLKINFIQESFLYLLVFLVLLTLVTFSSRVYKSYLELIKHKFEYLGIRRNFDIFYSKIKSTLRLSPFISENRIFLSGKEEDKLINIVLVSNPTCKACSEAFENLLFKIEPFLEQVNLEIRFFSGNKNNDAKGLVIKLLNYIYSKYGLEKFISAYRSWVKLKDVDAWIKIWSSDGQINDFIFNDNFDWFLENNIYLTPSLIINNKAIPSYYKYDDILYFIDDFENRIKEEFSVELTGNY</sequence>
<evidence type="ECO:0000256" key="9">
    <source>
        <dbReference type="ARBA" id="ARBA00023284"/>
    </source>
</evidence>
<keyword evidence="5 10" id="KW-1133">Transmembrane helix</keyword>
<feature type="transmembrane region" description="Helical" evidence="10">
    <location>
        <begin position="245"/>
        <end position="262"/>
    </location>
</feature>
<dbReference type="InterPro" id="IPR012932">
    <property type="entry name" value="VKOR"/>
</dbReference>
<dbReference type="CDD" id="cd12921">
    <property type="entry name" value="VKOR_4"/>
    <property type="match status" value="1"/>
</dbReference>
<evidence type="ECO:0000256" key="8">
    <source>
        <dbReference type="ARBA" id="ARBA00023157"/>
    </source>
</evidence>
<evidence type="ECO:0000256" key="1">
    <source>
        <dbReference type="ARBA" id="ARBA00004141"/>
    </source>
</evidence>